<gene>
    <name evidence="3" type="ORF">AK812_SmicGene17220</name>
</gene>
<keyword evidence="2" id="KW-0732">Signal</keyword>
<comment type="caution">
    <text evidence="3">The sequence shown here is derived from an EMBL/GenBank/DDBJ whole genome shotgun (WGS) entry which is preliminary data.</text>
</comment>
<feature type="chain" id="PRO_5012277130" evidence="2">
    <location>
        <begin position="21"/>
        <end position="273"/>
    </location>
</feature>
<keyword evidence="1" id="KW-1133">Transmembrane helix</keyword>
<dbReference type="Proteomes" id="UP000186817">
    <property type="component" value="Unassembled WGS sequence"/>
</dbReference>
<organism evidence="3 4">
    <name type="scientific">Symbiodinium microadriaticum</name>
    <name type="common">Dinoflagellate</name>
    <name type="synonym">Zooxanthella microadriatica</name>
    <dbReference type="NCBI Taxonomy" id="2951"/>
    <lineage>
        <taxon>Eukaryota</taxon>
        <taxon>Sar</taxon>
        <taxon>Alveolata</taxon>
        <taxon>Dinophyceae</taxon>
        <taxon>Suessiales</taxon>
        <taxon>Symbiodiniaceae</taxon>
        <taxon>Symbiodinium</taxon>
    </lineage>
</organism>
<keyword evidence="1" id="KW-0812">Transmembrane</keyword>
<reference evidence="3 4" key="1">
    <citation type="submission" date="2016-02" db="EMBL/GenBank/DDBJ databases">
        <title>Genome analysis of coral dinoflagellate symbionts highlights evolutionary adaptations to a symbiotic lifestyle.</title>
        <authorList>
            <person name="Aranda M."/>
            <person name="Li Y."/>
            <person name="Liew Y.J."/>
            <person name="Baumgarten S."/>
            <person name="Simakov O."/>
            <person name="Wilson M."/>
            <person name="Piel J."/>
            <person name="Ashoor H."/>
            <person name="Bougouffa S."/>
            <person name="Bajic V.B."/>
            <person name="Ryu T."/>
            <person name="Ravasi T."/>
            <person name="Bayer T."/>
            <person name="Micklem G."/>
            <person name="Kim H."/>
            <person name="Bhak J."/>
            <person name="Lajeunesse T.C."/>
            <person name="Voolstra C.R."/>
        </authorList>
    </citation>
    <scope>NUCLEOTIDE SEQUENCE [LARGE SCALE GENOMIC DNA]</scope>
    <source>
        <strain evidence="3 4">CCMP2467</strain>
    </source>
</reference>
<protein>
    <submittedName>
        <fullName evidence="3">Uncharacterized protein</fullName>
    </submittedName>
</protein>
<name>A0A1Q9DYA8_SYMMI</name>
<dbReference type="AlphaFoldDB" id="A0A1Q9DYA8"/>
<dbReference type="EMBL" id="LSRX01000338">
    <property type="protein sequence ID" value="OLQ00130.1"/>
    <property type="molecule type" value="Genomic_DNA"/>
</dbReference>
<dbReference type="OrthoDB" id="436238at2759"/>
<sequence>MVPAGFVASLCLIRAHLSWALRDVSSELEHDVLVVTGFAQEGLSKRSRNVSQAATSIGVGSHPPEPASRTALHTEPALDSKDGSTTCGLDKSGYSSGCKTAGCTCSVFQHCYPKFEKEEGKDHNVGVCGLAMWLMSLLSAVLFGAVVLALMVTRSCLQYEDKTRELARESSTIRARVTMCLASNPETSRDGRDLQRWHGVLLLLEGHRATCSRRLMADEAHGFSLVGEGSMEGAQSCSPTWSQKAAACAFSFIADGRRPCSFERRGNKQGASG</sequence>
<keyword evidence="1" id="KW-0472">Membrane</keyword>
<accession>A0A1Q9DYA8</accession>
<feature type="signal peptide" evidence="2">
    <location>
        <begin position="1"/>
        <end position="20"/>
    </location>
</feature>
<keyword evidence="4" id="KW-1185">Reference proteome</keyword>
<evidence type="ECO:0000313" key="4">
    <source>
        <dbReference type="Proteomes" id="UP000186817"/>
    </source>
</evidence>
<evidence type="ECO:0000256" key="2">
    <source>
        <dbReference type="SAM" id="SignalP"/>
    </source>
</evidence>
<proteinExistence type="predicted"/>
<evidence type="ECO:0000313" key="3">
    <source>
        <dbReference type="EMBL" id="OLQ00130.1"/>
    </source>
</evidence>
<feature type="transmembrane region" description="Helical" evidence="1">
    <location>
        <begin position="130"/>
        <end position="152"/>
    </location>
</feature>
<evidence type="ECO:0000256" key="1">
    <source>
        <dbReference type="SAM" id="Phobius"/>
    </source>
</evidence>